<reference evidence="2 3" key="1">
    <citation type="submission" date="2024-02" db="EMBL/GenBank/DDBJ databases">
        <title>Marinospirillum sp. MEB 164 isolated from Lonar lake sediment.</title>
        <authorList>
            <person name="Joshi A."/>
            <person name="Thite S."/>
        </authorList>
    </citation>
    <scope>NUCLEOTIDE SEQUENCE [LARGE SCALE GENOMIC DNA]</scope>
    <source>
        <strain evidence="2 3">MEB164</strain>
    </source>
</reference>
<organism evidence="2 3">
    <name type="scientific">Marinospirillum alkalitolerans</name>
    <dbReference type="NCBI Taxonomy" id="3123374"/>
    <lineage>
        <taxon>Bacteria</taxon>
        <taxon>Pseudomonadati</taxon>
        <taxon>Pseudomonadota</taxon>
        <taxon>Gammaproteobacteria</taxon>
        <taxon>Oceanospirillales</taxon>
        <taxon>Oceanospirillaceae</taxon>
        <taxon>Marinospirillum</taxon>
    </lineage>
</organism>
<feature type="domain" description="AB hydrolase-1" evidence="1">
    <location>
        <begin position="7"/>
        <end position="252"/>
    </location>
</feature>
<sequence>MRPFLHFAHANGFPAGSYQQLLGPLSLDYQVLAIDRLGHQPQYPIAPNWKPLAQELLDYLQQQAGDQPVIGIGHSLGGVVTYMAALEQPERFQQIILLDPPLMFGSDSWGLKVGKRFGFIDRITPAGITRGRRSHWPDLQAAEDNLRTKKLFRHFDPQALRDYLQAGTEPAPQGGIQLRFQPQVELAIFRHLADHLTWSHRRLKVPTHLFYGLESQLLNAARRKRIEARGISCSALAGGHMFPLEHPEATRQALLKKIAEQAALVTPA</sequence>
<name>A0ABW8Q0I9_9GAMM</name>
<keyword evidence="2" id="KW-0378">Hydrolase</keyword>
<evidence type="ECO:0000259" key="1">
    <source>
        <dbReference type="Pfam" id="PF12697"/>
    </source>
</evidence>
<keyword evidence="3" id="KW-1185">Reference proteome</keyword>
<dbReference type="Gene3D" id="3.40.50.1820">
    <property type="entry name" value="alpha/beta hydrolase"/>
    <property type="match status" value="1"/>
</dbReference>
<accession>A0ABW8Q0I9</accession>
<proteinExistence type="predicted"/>
<dbReference type="RefSeq" id="WP_405339579.1">
    <property type="nucleotide sequence ID" value="NZ_JBANFI010000005.1"/>
</dbReference>
<evidence type="ECO:0000313" key="3">
    <source>
        <dbReference type="Proteomes" id="UP001621714"/>
    </source>
</evidence>
<dbReference type="EMBL" id="JBANFI010000005">
    <property type="protein sequence ID" value="MFK7161157.1"/>
    <property type="molecule type" value="Genomic_DNA"/>
</dbReference>
<protein>
    <submittedName>
        <fullName evidence="2">Alpha/beta hydrolase</fullName>
    </submittedName>
</protein>
<dbReference type="InterPro" id="IPR029058">
    <property type="entry name" value="AB_hydrolase_fold"/>
</dbReference>
<dbReference type="PANTHER" id="PTHR43194:SF2">
    <property type="entry name" value="PEROXISOMAL MEMBRANE PROTEIN LPX1"/>
    <property type="match status" value="1"/>
</dbReference>
<comment type="caution">
    <text evidence="2">The sequence shown here is derived from an EMBL/GenBank/DDBJ whole genome shotgun (WGS) entry which is preliminary data.</text>
</comment>
<gene>
    <name evidence="2" type="ORF">V6U78_08920</name>
</gene>
<dbReference type="Pfam" id="PF12697">
    <property type="entry name" value="Abhydrolase_6"/>
    <property type="match status" value="1"/>
</dbReference>
<dbReference type="Proteomes" id="UP001621714">
    <property type="component" value="Unassembled WGS sequence"/>
</dbReference>
<dbReference type="InterPro" id="IPR050228">
    <property type="entry name" value="Carboxylesterase_BioH"/>
</dbReference>
<dbReference type="InterPro" id="IPR000073">
    <property type="entry name" value="AB_hydrolase_1"/>
</dbReference>
<dbReference type="GO" id="GO:0016787">
    <property type="term" value="F:hydrolase activity"/>
    <property type="evidence" value="ECO:0007669"/>
    <property type="project" value="UniProtKB-KW"/>
</dbReference>
<dbReference type="PANTHER" id="PTHR43194">
    <property type="entry name" value="HYDROLASE ALPHA/BETA FOLD FAMILY"/>
    <property type="match status" value="1"/>
</dbReference>
<dbReference type="SUPFAM" id="SSF53474">
    <property type="entry name" value="alpha/beta-Hydrolases"/>
    <property type="match status" value="1"/>
</dbReference>
<evidence type="ECO:0000313" key="2">
    <source>
        <dbReference type="EMBL" id="MFK7161157.1"/>
    </source>
</evidence>